<gene>
    <name evidence="1" type="ORF">MM239_06310</name>
</gene>
<dbReference type="SUPFAM" id="SSF63825">
    <property type="entry name" value="YWTD domain"/>
    <property type="match status" value="1"/>
</dbReference>
<proteinExistence type="predicted"/>
<dbReference type="Proteomes" id="UP001165489">
    <property type="component" value="Unassembled WGS sequence"/>
</dbReference>
<name>A0ABS9UYH6_9BACT</name>
<organism evidence="1 2">
    <name type="scientific">Belliella filtrata</name>
    <dbReference type="NCBI Taxonomy" id="2923435"/>
    <lineage>
        <taxon>Bacteria</taxon>
        <taxon>Pseudomonadati</taxon>
        <taxon>Bacteroidota</taxon>
        <taxon>Cytophagia</taxon>
        <taxon>Cytophagales</taxon>
        <taxon>Cyclobacteriaceae</taxon>
        <taxon>Belliella</taxon>
    </lineage>
</organism>
<evidence type="ECO:0000313" key="1">
    <source>
        <dbReference type="EMBL" id="MCH7408999.1"/>
    </source>
</evidence>
<reference evidence="1" key="1">
    <citation type="submission" date="2022-03" db="EMBL/GenBank/DDBJ databases">
        <title>De novo assembled genomes of Belliella spp. (Cyclobacteriaceae) strains.</title>
        <authorList>
            <person name="Szabo A."/>
            <person name="Korponai K."/>
            <person name="Felfoldi T."/>
        </authorList>
    </citation>
    <scope>NUCLEOTIDE SEQUENCE</scope>
    <source>
        <strain evidence="1">DSM 111904</strain>
    </source>
</reference>
<dbReference type="RefSeq" id="WP_241347360.1">
    <property type="nucleotide sequence ID" value="NZ_JAKZGP010000011.1"/>
</dbReference>
<evidence type="ECO:0000313" key="2">
    <source>
        <dbReference type="Proteomes" id="UP001165489"/>
    </source>
</evidence>
<dbReference type="PROSITE" id="PS51257">
    <property type="entry name" value="PROKAR_LIPOPROTEIN"/>
    <property type="match status" value="1"/>
</dbReference>
<keyword evidence="2" id="KW-1185">Reference proteome</keyword>
<protein>
    <submittedName>
        <fullName evidence="1">Uncharacterized protein</fullName>
    </submittedName>
</protein>
<dbReference type="EMBL" id="JAKZGP010000011">
    <property type="protein sequence ID" value="MCH7408999.1"/>
    <property type="molecule type" value="Genomic_DNA"/>
</dbReference>
<accession>A0ABS9UYH6</accession>
<comment type="caution">
    <text evidence="1">The sequence shown here is derived from an EMBL/GenBank/DDBJ whole genome shotgun (WGS) entry which is preliminary data.</text>
</comment>
<sequence>MKKIYAYLLTAFVLVSCSESNDEDLGTSFGYELMIADSLDLRILGSPTLASVSEDGNKLVFYDYSNKEFVFTDDSGEVLSKFSKKGDTPDSYGFLMEFPGFIADDQVAVTGMKGIFVYDLNGGLVKKFSHPELMGGAAFMSFPGKGIESTTIDGSVYLLSKSVRIRDTYAGEQEFYDKFKAIELVDLEIGSFTDIVPFERGSKFLDGNGYYESDYAPAFKAYNGKLYVVLGGEAKLNVYALSPEGVSLDTIVELQIPDFGDLPITSRDVFTQGSVAVKANTPAIRNIHVLDEKLVIHYFGGIEEEKLKDANALWEAGDKEGFEIQYKKVLEQVVQGVLILDAKRLNVFDNLKLPEGVNLRGFASGGGFLWMERTPDPDDEEEFLRIYKVKITAQ</sequence>